<gene>
    <name evidence="3" type="ORF">HHUSO_G31575</name>
    <name evidence="2" type="ORF">HHUSO_G31976</name>
</gene>
<reference evidence="2 4" key="1">
    <citation type="submission" date="2021-05" db="EMBL/GenBank/DDBJ databases">
        <authorList>
            <person name="Zahm M."/>
            <person name="Klopp C."/>
            <person name="Cabau C."/>
            <person name="Kuhl H."/>
            <person name="Suciu R."/>
            <person name="Ciorpac M."/>
            <person name="Holostenco D."/>
            <person name="Gessner J."/>
            <person name="Wuertz S."/>
            <person name="Hohne C."/>
            <person name="Stock M."/>
            <person name="Gislard M."/>
            <person name="Lluch J."/>
            <person name="Milhes M."/>
            <person name="Lampietro C."/>
            <person name="Lopez Roques C."/>
            <person name="Donnadieu C."/>
            <person name="Du K."/>
            <person name="Schartl M."/>
            <person name="Guiguen Y."/>
        </authorList>
    </citation>
    <scope>NUCLEOTIDE SEQUENCE [LARGE SCALE GENOMIC DNA]</scope>
    <source>
        <strain evidence="2">Hh-F2</strain>
        <tissue evidence="2">Blood</tissue>
    </source>
</reference>
<comment type="caution">
    <text evidence="2">The sequence shown here is derived from an EMBL/GenBank/DDBJ whole genome shotgun (WGS) entry which is preliminary data.</text>
</comment>
<dbReference type="PANTHER" id="PTHR14907:SF4">
    <property type="entry name" value="SUPPRESSOR APC DOMAIN-CONTAINING PROTEIN 1"/>
    <property type="match status" value="1"/>
</dbReference>
<dbReference type="EMBL" id="JAHFZB010000038">
    <property type="protein sequence ID" value="KAK6469635.1"/>
    <property type="molecule type" value="Genomic_DNA"/>
</dbReference>
<accession>A0ABR0YAF5</accession>
<dbReference type="InterPro" id="IPR026828">
    <property type="entry name" value="SAPC2_1/2"/>
</dbReference>
<evidence type="ECO:0000256" key="1">
    <source>
        <dbReference type="SAM" id="Coils"/>
    </source>
</evidence>
<sequence length="167" mass="19488">MACTASYTVVIIPLENSPWSSDALRFFLWLKRLKGLEQEKDCLCNGLSVLDRARFWYCQQIADLKERQQCIGTEDTDDVVGDFFLKSRIQEVNHCLEDLMSDSVSHKQPDCHQQVFNFLKEQNRLLRQEVNEKSQRISHLEGERRDLLKQLDDLRAVSPAHRGHTIN</sequence>
<proteinExistence type="predicted"/>
<protein>
    <submittedName>
        <fullName evidence="2">Suppressor APC domain-containing protein 2 isoform X1</fullName>
    </submittedName>
</protein>
<keyword evidence="1" id="KW-0175">Coiled coil</keyword>
<keyword evidence="4" id="KW-1185">Reference proteome</keyword>
<evidence type="ECO:0000313" key="4">
    <source>
        <dbReference type="Proteomes" id="UP001369086"/>
    </source>
</evidence>
<evidence type="ECO:0000313" key="2">
    <source>
        <dbReference type="EMBL" id="KAK6469635.1"/>
    </source>
</evidence>
<dbReference type="EMBL" id="JAHFZB010000037">
    <property type="protein sequence ID" value="KAK6469991.1"/>
    <property type="molecule type" value="Genomic_DNA"/>
</dbReference>
<organism evidence="2 4">
    <name type="scientific">Huso huso</name>
    <name type="common">Beluga</name>
    <name type="synonym">Acipenser huso</name>
    <dbReference type="NCBI Taxonomy" id="61971"/>
    <lineage>
        <taxon>Eukaryota</taxon>
        <taxon>Metazoa</taxon>
        <taxon>Chordata</taxon>
        <taxon>Craniata</taxon>
        <taxon>Vertebrata</taxon>
        <taxon>Euteleostomi</taxon>
        <taxon>Actinopterygii</taxon>
        <taxon>Chondrostei</taxon>
        <taxon>Acipenseriformes</taxon>
        <taxon>Acipenseridae</taxon>
        <taxon>Huso</taxon>
    </lineage>
</organism>
<dbReference type="Pfam" id="PF11414">
    <property type="entry name" value="Suppressor_APC"/>
    <property type="match status" value="1"/>
</dbReference>
<name>A0ABR0YAF5_HUSHU</name>
<dbReference type="PANTHER" id="PTHR14907">
    <property type="entry name" value="FI14130P"/>
    <property type="match status" value="1"/>
</dbReference>
<dbReference type="Proteomes" id="UP001369086">
    <property type="component" value="Unassembled WGS sequence"/>
</dbReference>
<feature type="coiled-coil region" evidence="1">
    <location>
        <begin position="116"/>
        <end position="157"/>
    </location>
</feature>
<evidence type="ECO:0000313" key="3">
    <source>
        <dbReference type="EMBL" id="KAK6469991.1"/>
    </source>
</evidence>